<feature type="transmembrane region" description="Helical" evidence="6">
    <location>
        <begin position="230"/>
        <end position="252"/>
    </location>
</feature>
<keyword evidence="5 6" id="KW-0472">Membrane</keyword>
<feature type="transmembrane region" description="Helical" evidence="6">
    <location>
        <begin position="610"/>
        <end position="640"/>
    </location>
</feature>
<evidence type="ECO:0000256" key="2">
    <source>
        <dbReference type="ARBA" id="ARBA00022692"/>
    </source>
</evidence>
<dbReference type="EMBL" id="CM017322">
    <property type="protein sequence ID" value="KAE8007847.1"/>
    <property type="molecule type" value="Genomic_DNA"/>
</dbReference>
<dbReference type="InterPro" id="IPR017927">
    <property type="entry name" value="FAD-bd_FR_type"/>
</dbReference>
<dbReference type="CDD" id="cd06186">
    <property type="entry name" value="NOX_Duox_like_FAD_NADP"/>
    <property type="match status" value="1"/>
</dbReference>
<feature type="transmembrane region" description="Helical" evidence="6">
    <location>
        <begin position="38"/>
        <end position="58"/>
    </location>
</feature>
<feature type="transmembrane region" description="Helical" evidence="6">
    <location>
        <begin position="188"/>
        <end position="209"/>
    </location>
</feature>
<proteinExistence type="predicted"/>
<dbReference type="PANTHER" id="PTHR11972:SF167">
    <property type="entry name" value="FERRIC REDUCTION OXIDASE 7, CHLOROPLASTIC-LIKE"/>
    <property type="match status" value="1"/>
</dbReference>
<feature type="transmembrane region" description="Helical" evidence="6">
    <location>
        <begin position="578"/>
        <end position="598"/>
    </location>
</feature>
<dbReference type="PROSITE" id="PS51384">
    <property type="entry name" value="FAD_FR"/>
    <property type="match status" value="1"/>
</dbReference>
<reference evidence="8 9" key="1">
    <citation type="submission" date="2019-06" db="EMBL/GenBank/DDBJ databases">
        <title>A chromosomal-level reference genome of Carpinus fangiana (Coryloideae, Betulaceae).</title>
        <authorList>
            <person name="Yang X."/>
            <person name="Wang Z."/>
            <person name="Zhang L."/>
            <person name="Hao G."/>
            <person name="Liu J."/>
            <person name="Yang Y."/>
        </authorList>
    </citation>
    <scope>NUCLEOTIDE SEQUENCE [LARGE SCALE GENOMIC DNA]</scope>
    <source>
        <strain evidence="8">Cfa_2016G</strain>
        <tissue evidence="8">Leaf</tissue>
    </source>
</reference>
<dbReference type="Pfam" id="PF08030">
    <property type="entry name" value="NAD_binding_6"/>
    <property type="match status" value="1"/>
</dbReference>
<organism evidence="8 9">
    <name type="scientific">Carpinus fangiana</name>
    <dbReference type="NCBI Taxonomy" id="176857"/>
    <lineage>
        <taxon>Eukaryota</taxon>
        <taxon>Viridiplantae</taxon>
        <taxon>Streptophyta</taxon>
        <taxon>Embryophyta</taxon>
        <taxon>Tracheophyta</taxon>
        <taxon>Spermatophyta</taxon>
        <taxon>Magnoliopsida</taxon>
        <taxon>eudicotyledons</taxon>
        <taxon>Gunneridae</taxon>
        <taxon>Pentapetalae</taxon>
        <taxon>rosids</taxon>
        <taxon>fabids</taxon>
        <taxon>Fagales</taxon>
        <taxon>Betulaceae</taxon>
        <taxon>Carpinus</taxon>
    </lineage>
</organism>
<accession>A0A5N6QKZ8</accession>
<dbReference type="InterPro" id="IPR050369">
    <property type="entry name" value="RBOH/FRE"/>
</dbReference>
<dbReference type="PANTHER" id="PTHR11972">
    <property type="entry name" value="NADPH OXIDASE"/>
    <property type="match status" value="1"/>
</dbReference>
<feature type="transmembrane region" description="Helical" evidence="6">
    <location>
        <begin position="86"/>
        <end position="106"/>
    </location>
</feature>
<dbReference type="InterPro" id="IPR039261">
    <property type="entry name" value="FNR_nucleotide-bd"/>
</dbReference>
<dbReference type="InterPro" id="IPR013112">
    <property type="entry name" value="FAD-bd_8"/>
</dbReference>
<dbReference type="GO" id="GO:0000293">
    <property type="term" value="F:ferric-chelate reductase activity"/>
    <property type="evidence" value="ECO:0007669"/>
    <property type="project" value="TreeGrafter"/>
</dbReference>
<keyword evidence="3 6" id="KW-1133">Transmembrane helix</keyword>
<dbReference type="GO" id="GO:0005886">
    <property type="term" value="C:plasma membrane"/>
    <property type="evidence" value="ECO:0007669"/>
    <property type="project" value="TreeGrafter"/>
</dbReference>
<dbReference type="SFLD" id="SFLDS00052">
    <property type="entry name" value="Ferric_Reductase_Domain"/>
    <property type="match status" value="1"/>
</dbReference>
<dbReference type="SUPFAM" id="SSF52343">
    <property type="entry name" value="Ferredoxin reductase-like, C-terminal NADP-linked domain"/>
    <property type="match status" value="1"/>
</dbReference>
<keyword evidence="9" id="KW-1185">Reference proteome</keyword>
<comment type="subcellular location">
    <subcellularLocation>
        <location evidence="1">Membrane</location>
        <topology evidence="1">Multi-pass membrane protein</topology>
    </subcellularLocation>
</comment>
<evidence type="ECO:0000256" key="3">
    <source>
        <dbReference type="ARBA" id="ARBA00022989"/>
    </source>
</evidence>
<dbReference type="InterPro" id="IPR013130">
    <property type="entry name" value="Fe3_Rdtase_TM_dom"/>
</dbReference>
<feature type="transmembrane region" description="Helical" evidence="6">
    <location>
        <begin position="127"/>
        <end position="160"/>
    </location>
</feature>
<gene>
    <name evidence="8" type="ORF">FH972_004410</name>
</gene>
<dbReference type="SUPFAM" id="SSF63380">
    <property type="entry name" value="Riboflavin synthase domain-like"/>
    <property type="match status" value="1"/>
</dbReference>
<dbReference type="SFLD" id="SFLDG01168">
    <property type="entry name" value="Ferric_reductase_subgroup_(FRE"/>
    <property type="match status" value="1"/>
</dbReference>
<evidence type="ECO:0000256" key="4">
    <source>
        <dbReference type="ARBA" id="ARBA00023002"/>
    </source>
</evidence>
<keyword evidence="2 6" id="KW-0812">Transmembrane</keyword>
<protein>
    <recommendedName>
        <fullName evidence="7">FAD-binding FR-type domain-containing protein</fullName>
    </recommendedName>
</protein>
<dbReference type="Proteomes" id="UP000327013">
    <property type="component" value="Chromosome 2"/>
</dbReference>
<sequence length="746" mass="83537">MAVDELYSAQHPLLLSNGAHDNKQNVKIRGFFVSLAKWALKLTMWVVFVAWVALFFLVPTDFGSALYDDWVDATCGTLFGETGSVLLLYSGPIAIIVLLAVPYLLISGEEQHEELLQEKRTPRFRLWTFPVLVDGPLGVVSAAELIGIILFVVFVLWAVYSYTVVNFEMLPSYGDLTLKEKRVFMLQMSAYSFGLISLSCLAFLFLPITRGSILLRLIDIPFEHATRYHIWLGNLIMFLLTLHGLCYMIVWAIRGIVPSEIIEWKSDGGANFAGVICYVFGLLIWVTTLPPVRKRYFELFFYTHQLYILFVIFLALHIGDTNFSKAAGGIFLFMLDRFLRFCQSRKTVNVISTTSFPCGTVKLVLSKPGNLPYNALSFIFLRVRELSWLQWHPFSVSSSPLDGKNHLSVLIKTVGDWTTKLSGQVSDIADESQLELPVQPHSQIMASVEGPYGHESPYHLMYEKLILVAGGSGISPFLAILSDIIHLSKEKKPGLPKHVLLVWAVKGSNELSIFSAIGMESICPFSTDELNIEIQTYVTQESEPSLEEGNLHKPTSPSLLSLAKGGSMSVLVGTGNKIWVGSYVILSTIGFVISLGLLDICYINPFSISYWWYKGLLFVACMVISIFIFGGLVVGLWCLWEKRTIAREEVKEDGEKIDMMQHNAATDKNLCQETLANSYSVRYGCRPDFREIFGSVSDGWGHVDVGVIVCGPPTLQSSVAKECRLQNLKRRKNGPIFHFNSHSFDL</sequence>
<evidence type="ECO:0000256" key="6">
    <source>
        <dbReference type="SAM" id="Phobius"/>
    </source>
</evidence>
<feature type="domain" description="FAD-binding FR-type" evidence="7">
    <location>
        <begin position="343"/>
        <end position="458"/>
    </location>
</feature>
<evidence type="ECO:0000313" key="8">
    <source>
        <dbReference type="EMBL" id="KAE8007847.1"/>
    </source>
</evidence>
<keyword evidence="4" id="KW-0560">Oxidoreductase</keyword>
<dbReference type="AlphaFoldDB" id="A0A5N6QKZ8"/>
<evidence type="ECO:0000256" key="5">
    <source>
        <dbReference type="ARBA" id="ARBA00023136"/>
    </source>
</evidence>
<dbReference type="OrthoDB" id="167398at2759"/>
<dbReference type="Gene3D" id="3.40.50.80">
    <property type="entry name" value="Nucleotide-binding domain of ferredoxin-NADP reductase (FNR) module"/>
    <property type="match status" value="2"/>
</dbReference>
<dbReference type="Pfam" id="PF01794">
    <property type="entry name" value="Ferric_reduct"/>
    <property type="match status" value="1"/>
</dbReference>
<feature type="transmembrane region" description="Helical" evidence="6">
    <location>
        <begin position="272"/>
        <end position="292"/>
    </location>
</feature>
<dbReference type="Pfam" id="PF08022">
    <property type="entry name" value="FAD_binding_8"/>
    <property type="match status" value="1"/>
</dbReference>
<dbReference type="InterPro" id="IPR017938">
    <property type="entry name" value="Riboflavin_synthase-like_b-brl"/>
</dbReference>
<dbReference type="InterPro" id="IPR013121">
    <property type="entry name" value="Fe_red_NAD-bd_6"/>
</dbReference>
<feature type="transmembrane region" description="Helical" evidence="6">
    <location>
        <begin position="299"/>
        <end position="317"/>
    </location>
</feature>
<name>A0A5N6QKZ8_9ROSI</name>
<evidence type="ECO:0000256" key="1">
    <source>
        <dbReference type="ARBA" id="ARBA00004141"/>
    </source>
</evidence>
<evidence type="ECO:0000313" key="9">
    <source>
        <dbReference type="Proteomes" id="UP000327013"/>
    </source>
</evidence>
<evidence type="ECO:0000259" key="7">
    <source>
        <dbReference type="PROSITE" id="PS51384"/>
    </source>
</evidence>